<evidence type="ECO:0000313" key="2">
    <source>
        <dbReference type="EMBL" id="CRZ12388.1"/>
    </source>
</evidence>
<keyword evidence="1" id="KW-0472">Membrane</keyword>
<protein>
    <submittedName>
        <fullName evidence="2">Uncharacterized protein</fullName>
    </submittedName>
</protein>
<reference evidence="2" key="1">
    <citation type="submission" date="2015-04" db="EMBL/GenBank/DDBJ databases">
        <title>The genome sequence of the plant pathogenic Rhizarian Plasmodiophora brassicae reveals insights in its biotrophic life cycle and the origin of chitin synthesis.</title>
        <authorList>
            <person name="Schwelm A."/>
            <person name="Fogelqvist J."/>
            <person name="Knaust A."/>
            <person name="Julke S."/>
            <person name="Lilja T."/>
            <person name="Dhandapani V."/>
            <person name="Bonilla-Rosso G."/>
            <person name="Karlsson M."/>
            <person name="Shevchenko A."/>
            <person name="Choi S.R."/>
            <person name="Kim H.G."/>
            <person name="Park J.Y."/>
            <person name="Lim Y.P."/>
            <person name="Ludwig-Muller J."/>
            <person name="Dixelius C."/>
        </authorList>
    </citation>
    <scope>NUCLEOTIDE SEQUENCE</scope>
    <source>
        <tissue evidence="2">Potato root galls</tissue>
    </source>
</reference>
<organism evidence="2">
    <name type="scientific">Spongospora subterranea</name>
    <dbReference type="NCBI Taxonomy" id="70186"/>
    <lineage>
        <taxon>Eukaryota</taxon>
        <taxon>Sar</taxon>
        <taxon>Rhizaria</taxon>
        <taxon>Endomyxa</taxon>
        <taxon>Phytomyxea</taxon>
        <taxon>Plasmodiophorida</taxon>
        <taxon>Plasmodiophoridae</taxon>
        <taxon>Spongospora</taxon>
    </lineage>
</organism>
<proteinExistence type="predicted"/>
<feature type="transmembrane region" description="Helical" evidence="1">
    <location>
        <begin position="35"/>
        <end position="59"/>
    </location>
</feature>
<sequence length="111" mass="12924">GYNFWDRVVIKNGETERKSDDSMCRRNDHVVFHRFIAAITSLCGVLVLAIPITIISANFNSELNKMVRQKDVDFVRLLALKEDVERAYWDRARVEVTSRHSLRNCSPQRNT</sequence>
<keyword evidence="1" id="KW-1133">Transmembrane helix</keyword>
<dbReference type="EMBL" id="HACM01011946">
    <property type="protein sequence ID" value="CRZ12388.1"/>
    <property type="molecule type" value="Transcribed_RNA"/>
</dbReference>
<name>A0A0H5REF8_9EUKA</name>
<keyword evidence="1" id="KW-0812">Transmembrane</keyword>
<accession>A0A0H5REF8</accession>
<evidence type="ECO:0000256" key="1">
    <source>
        <dbReference type="SAM" id="Phobius"/>
    </source>
</evidence>
<dbReference type="AlphaFoldDB" id="A0A0H5REF8"/>
<feature type="non-terminal residue" evidence="2">
    <location>
        <position position="1"/>
    </location>
</feature>